<proteinExistence type="predicted"/>
<feature type="domain" description="VOC" evidence="1">
    <location>
        <begin position="11"/>
        <end position="127"/>
    </location>
</feature>
<dbReference type="InterPro" id="IPR037523">
    <property type="entry name" value="VOC_core"/>
</dbReference>
<dbReference type="RefSeq" id="WP_203910736.1">
    <property type="nucleotide sequence ID" value="NZ_BONY01000031.1"/>
</dbReference>
<reference evidence="2" key="1">
    <citation type="submission" date="2021-01" db="EMBL/GenBank/DDBJ databases">
        <title>Whole genome shotgun sequence of Rhizocola hellebori NBRC 109834.</title>
        <authorList>
            <person name="Komaki H."/>
            <person name="Tamura T."/>
        </authorList>
    </citation>
    <scope>NUCLEOTIDE SEQUENCE</scope>
    <source>
        <strain evidence="2">NBRC 109834</strain>
    </source>
</reference>
<dbReference type="EMBL" id="BONY01000031">
    <property type="protein sequence ID" value="GIH06929.1"/>
    <property type="molecule type" value="Genomic_DNA"/>
</dbReference>
<evidence type="ECO:0000313" key="3">
    <source>
        <dbReference type="Proteomes" id="UP000612899"/>
    </source>
</evidence>
<dbReference type="InterPro" id="IPR004360">
    <property type="entry name" value="Glyas_Fos-R_dOase_dom"/>
</dbReference>
<gene>
    <name evidence="2" type="ORF">Rhe02_49960</name>
</gene>
<dbReference type="Proteomes" id="UP000612899">
    <property type="component" value="Unassembled WGS sequence"/>
</dbReference>
<name>A0A8J3QA43_9ACTN</name>
<dbReference type="PANTHER" id="PTHR33993">
    <property type="entry name" value="GLYOXALASE-RELATED"/>
    <property type="match status" value="1"/>
</dbReference>
<dbReference type="InterPro" id="IPR052164">
    <property type="entry name" value="Anthracycline_SecMetBiosynth"/>
</dbReference>
<evidence type="ECO:0000313" key="2">
    <source>
        <dbReference type="EMBL" id="GIH06929.1"/>
    </source>
</evidence>
<dbReference type="SUPFAM" id="SSF54593">
    <property type="entry name" value="Glyoxalase/Bleomycin resistance protein/Dihydroxybiphenyl dioxygenase"/>
    <property type="match status" value="2"/>
</dbReference>
<organism evidence="2 3">
    <name type="scientific">Rhizocola hellebori</name>
    <dbReference type="NCBI Taxonomy" id="1392758"/>
    <lineage>
        <taxon>Bacteria</taxon>
        <taxon>Bacillati</taxon>
        <taxon>Actinomycetota</taxon>
        <taxon>Actinomycetes</taxon>
        <taxon>Micromonosporales</taxon>
        <taxon>Micromonosporaceae</taxon>
        <taxon>Rhizocola</taxon>
    </lineage>
</organism>
<comment type="caution">
    <text evidence="2">The sequence shown here is derived from an EMBL/GenBank/DDBJ whole genome shotgun (WGS) entry which is preliminary data.</text>
</comment>
<accession>A0A8J3QA43</accession>
<dbReference type="Gene3D" id="3.10.180.10">
    <property type="entry name" value="2,3-Dihydroxybiphenyl 1,2-Dioxygenase, domain 1"/>
    <property type="match status" value="2"/>
</dbReference>
<dbReference type="PROSITE" id="PS51819">
    <property type="entry name" value="VOC"/>
    <property type="match status" value="2"/>
</dbReference>
<sequence>MNASRTYPQGVPSWVDTSQRDLDVARRFYGGLFGWTFETVTPPGAPGEYVIAKLDGRDVGGLSSSGDSGGESIAWHTYVAVDDAQAQIAVVAKAGGSVLAEPADAGPAGRSAVCADPWGAQFRLWQAGRRLGAQVVNMPGAWNFSDLHTSDPAQAAAFYSEVFGWVIDDVGFGSMVRVPGYGDHLQATIDPDIYARQDAVHSPPGFADAVGWVVPIGPGSVPHWHVTFTVADRDATAAAVSRLGGEVVSTEESEWTRTALVRDPSGAVFTASQFTPPS</sequence>
<protein>
    <recommendedName>
        <fullName evidence="1">VOC domain-containing protein</fullName>
    </recommendedName>
</protein>
<feature type="domain" description="VOC" evidence="1">
    <location>
        <begin position="141"/>
        <end position="274"/>
    </location>
</feature>
<dbReference type="Pfam" id="PF18029">
    <property type="entry name" value="Glyoxalase_6"/>
    <property type="match status" value="1"/>
</dbReference>
<dbReference type="AlphaFoldDB" id="A0A8J3QA43"/>
<dbReference type="CDD" id="cd07247">
    <property type="entry name" value="SgaA_N_like"/>
    <property type="match status" value="1"/>
</dbReference>
<dbReference type="InterPro" id="IPR041581">
    <property type="entry name" value="Glyoxalase_6"/>
</dbReference>
<dbReference type="InterPro" id="IPR029068">
    <property type="entry name" value="Glyas_Bleomycin-R_OHBP_Dase"/>
</dbReference>
<dbReference type="Pfam" id="PF00903">
    <property type="entry name" value="Glyoxalase"/>
    <property type="match status" value="1"/>
</dbReference>
<keyword evidence="3" id="KW-1185">Reference proteome</keyword>
<evidence type="ECO:0000259" key="1">
    <source>
        <dbReference type="PROSITE" id="PS51819"/>
    </source>
</evidence>
<dbReference type="PANTHER" id="PTHR33993:SF14">
    <property type="entry name" value="GB|AAF24581.1"/>
    <property type="match status" value="1"/>
</dbReference>